<proteinExistence type="predicted"/>
<dbReference type="Proteomes" id="UP000664032">
    <property type="component" value="Unassembled WGS sequence"/>
</dbReference>
<protein>
    <submittedName>
        <fullName evidence="1">Uncharacterized protein</fullName>
    </submittedName>
</protein>
<sequence length="321" mass="35344">MPPSLQASSTGAGEAINVNFTPFFAVGALAVVIWDMLSEIRGDNYLFSSKLLQRVGMKRFAYFLARLSVLSYLMTDAIFQIIPQPATACGQIQTVQAILFVVATAFTHLLVFLRILCAFQYDRYTGWLFGLLWALVVAGSTTIIYGTSLVAPGSPVTACNLLINQRIEPYVAAAMLGPMLYLCLAYMFISGRLVVDVRMDLSMEHGMKELLMGMFVPIFGKGLLGEGQAFYLISVIVQLVAFIFFLSGGTPGARFIMFDSSVAITSIMACKVYRGTLYKEIKEVLDRKKLHQLALSMNMASQSTSTCNIGEIRVTKTVEQF</sequence>
<reference evidence="1" key="1">
    <citation type="submission" date="2021-10" db="EMBL/GenBank/DDBJ databases">
        <title>Psilocybe cubensis genome.</title>
        <authorList>
            <person name="Mckernan K.J."/>
            <person name="Crawford S."/>
            <person name="Trippe A."/>
            <person name="Kane L.T."/>
            <person name="Mclaughlin S."/>
        </authorList>
    </citation>
    <scope>NUCLEOTIDE SEQUENCE</scope>
    <source>
        <strain evidence="1">MGC-MH-2018</strain>
    </source>
</reference>
<evidence type="ECO:0000313" key="1">
    <source>
        <dbReference type="EMBL" id="KAH9475012.1"/>
    </source>
</evidence>
<dbReference type="EMBL" id="JAFIQS020000012">
    <property type="protein sequence ID" value="KAH9475012.1"/>
    <property type="molecule type" value="Genomic_DNA"/>
</dbReference>
<keyword evidence="2" id="KW-1185">Reference proteome</keyword>
<name>A0ACB8GI13_PSICU</name>
<gene>
    <name evidence="1" type="ORF">JR316_0012111</name>
</gene>
<evidence type="ECO:0000313" key="2">
    <source>
        <dbReference type="Proteomes" id="UP000664032"/>
    </source>
</evidence>
<organism evidence="1 2">
    <name type="scientific">Psilocybe cubensis</name>
    <name type="common">Psychedelic mushroom</name>
    <name type="synonym">Stropharia cubensis</name>
    <dbReference type="NCBI Taxonomy" id="181762"/>
    <lineage>
        <taxon>Eukaryota</taxon>
        <taxon>Fungi</taxon>
        <taxon>Dikarya</taxon>
        <taxon>Basidiomycota</taxon>
        <taxon>Agaricomycotina</taxon>
        <taxon>Agaricomycetes</taxon>
        <taxon>Agaricomycetidae</taxon>
        <taxon>Agaricales</taxon>
        <taxon>Agaricineae</taxon>
        <taxon>Strophariaceae</taxon>
        <taxon>Psilocybe</taxon>
    </lineage>
</organism>
<accession>A0ACB8GI13</accession>
<comment type="caution">
    <text evidence="1">The sequence shown here is derived from an EMBL/GenBank/DDBJ whole genome shotgun (WGS) entry which is preliminary data.</text>
</comment>